<organism evidence="3 4">
    <name type="scientific">Apiospora rasikravindrae</name>
    <dbReference type="NCBI Taxonomy" id="990691"/>
    <lineage>
        <taxon>Eukaryota</taxon>
        <taxon>Fungi</taxon>
        <taxon>Dikarya</taxon>
        <taxon>Ascomycota</taxon>
        <taxon>Pezizomycotina</taxon>
        <taxon>Sordariomycetes</taxon>
        <taxon>Xylariomycetidae</taxon>
        <taxon>Amphisphaeriales</taxon>
        <taxon>Apiosporaceae</taxon>
        <taxon>Apiospora</taxon>
    </lineage>
</organism>
<feature type="coiled-coil region" evidence="1">
    <location>
        <begin position="175"/>
        <end position="202"/>
    </location>
</feature>
<proteinExistence type="predicted"/>
<keyword evidence="4" id="KW-1185">Reference proteome</keyword>
<protein>
    <submittedName>
        <fullName evidence="3">Uncharacterized protein</fullName>
    </submittedName>
</protein>
<accession>A0ABR1SDC5</accession>
<evidence type="ECO:0000256" key="1">
    <source>
        <dbReference type="SAM" id="Coils"/>
    </source>
</evidence>
<name>A0ABR1SDC5_9PEZI</name>
<gene>
    <name evidence="3" type="ORF">PG993_011121</name>
</gene>
<sequence>MSSSQVSPKAQLLEKVASLEGAVARTATEKTWTENTVKLLYGRNAKPPISQTHADRLMAEEQWWEACRNRNYSWSGQLNTSDTSEPRHPQYFHYWFERKRLDELANPPDDEGEANPLTIDEKHDLAWQKVVAQEKGALSKTTKKELLVLHNGVKQQNVEAERLAWEYKKAVAAGKERMGRKIAEERRKSENHELKYRRLKHKLSHGDHGDWGEQVAKSDGLILENHIQALEGKYDMKDDNINEKLDENRDLKMKLSHAEGKILALELENDELREKAGKAVKVKKEEEPDSLKLENIQSVDVKKEGGSRKRRYEEVDSEHEELSSDQEFMSLDDGES</sequence>
<evidence type="ECO:0000256" key="2">
    <source>
        <dbReference type="SAM" id="MobiDB-lite"/>
    </source>
</evidence>
<evidence type="ECO:0000313" key="3">
    <source>
        <dbReference type="EMBL" id="KAK8029830.1"/>
    </source>
</evidence>
<dbReference type="Proteomes" id="UP001444661">
    <property type="component" value="Unassembled WGS sequence"/>
</dbReference>
<dbReference type="EMBL" id="JAQQWK010000010">
    <property type="protein sequence ID" value="KAK8029830.1"/>
    <property type="molecule type" value="Genomic_DNA"/>
</dbReference>
<feature type="coiled-coil region" evidence="1">
    <location>
        <begin position="227"/>
        <end position="275"/>
    </location>
</feature>
<keyword evidence="1" id="KW-0175">Coiled coil</keyword>
<comment type="caution">
    <text evidence="3">The sequence shown here is derived from an EMBL/GenBank/DDBJ whole genome shotgun (WGS) entry which is preliminary data.</text>
</comment>
<feature type="compositionally biased region" description="Basic and acidic residues" evidence="2">
    <location>
        <begin position="300"/>
        <end position="314"/>
    </location>
</feature>
<reference evidence="3 4" key="1">
    <citation type="submission" date="2023-01" db="EMBL/GenBank/DDBJ databases">
        <title>Analysis of 21 Apiospora genomes using comparative genomics revels a genus with tremendous synthesis potential of carbohydrate active enzymes and secondary metabolites.</title>
        <authorList>
            <person name="Sorensen T."/>
        </authorList>
    </citation>
    <scope>NUCLEOTIDE SEQUENCE [LARGE SCALE GENOMIC DNA]</scope>
    <source>
        <strain evidence="3 4">CBS 33761</strain>
    </source>
</reference>
<evidence type="ECO:0000313" key="4">
    <source>
        <dbReference type="Proteomes" id="UP001444661"/>
    </source>
</evidence>
<feature type="region of interest" description="Disordered" evidence="2">
    <location>
        <begin position="295"/>
        <end position="336"/>
    </location>
</feature>